<proteinExistence type="predicted"/>
<comment type="caution">
    <text evidence="1">The sequence shown here is derived from an EMBL/GenBank/DDBJ whole genome shotgun (WGS) entry which is preliminary data.</text>
</comment>
<accession>A0ABQ2AHM4</accession>
<gene>
    <name evidence="1" type="ORF">GCM10011495_40320</name>
</gene>
<keyword evidence="2" id="KW-1185">Reference proteome</keyword>
<name>A0ABQ2AHM4_9BACT</name>
<organism evidence="1 2">
    <name type="scientific">Hymenobacter frigidus</name>
    <dbReference type="NCBI Taxonomy" id="1524095"/>
    <lineage>
        <taxon>Bacteria</taxon>
        <taxon>Pseudomonadati</taxon>
        <taxon>Bacteroidota</taxon>
        <taxon>Cytophagia</taxon>
        <taxon>Cytophagales</taxon>
        <taxon>Hymenobacteraceae</taxon>
        <taxon>Hymenobacter</taxon>
    </lineage>
</organism>
<evidence type="ECO:0000313" key="1">
    <source>
        <dbReference type="EMBL" id="GGH91677.1"/>
    </source>
</evidence>
<reference evidence="2" key="1">
    <citation type="journal article" date="2019" name="Int. J. Syst. Evol. Microbiol.">
        <title>The Global Catalogue of Microorganisms (GCM) 10K type strain sequencing project: providing services to taxonomists for standard genome sequencing and annotation.</title>
        <authorList>
            <consortium name="The Broad Institute Genomics Platform"/>
            <consortium name="The Broad Institute Genome Sequencing Center for Infectious Disease"/>
            <person name="Wu L."/>
            <person name="Ma J."/>
        </authorList>
    </citation>
    <scope>NUCLEOTIDE SEQUENCE [LARGE SCALE GENOMIC DNA]</scope>
    <source>
        <strain evidence="2">CGMCC 1.14966</strain>
    </source>
</reference>
<sequence>MLLLPFLATGWSCSQQQPWLTRVVDERVVVQVPAELQELAPENLGMPPTARQIMWGAEDAEGMYLVLRQTPGHINNRERYYEGLVKGVLRSAHGELLVHSTFPTRGGNGIELMFKARDPNSGKSVVQYSRSVLVDSCTYSFSFVSRNEQDSTGASGMDSRRRFFESITVTPRMESVVEQ</sequence>
<protein>
    <recommendedName>
        <fullName evidence="3">Secreted protein</fullName>
    </recommendedName>
</protein>
<evidence type="ECO:0000313" key="2">
    <source>
        <dbReference type="Proteomes" id="UP000637774"/>
    </source>
</evidence>
<dbReference type="EMBL" id="BMGY01000081">
    <property type="protein sequence ID" value="GGH91677.1"/>
    <property type="molecule type" value="Genomic_DNA"/>
</dbReference>
<dbReference type="Proteomes" id="UP000637774">
    <property type="component" value="Unassembled WGS sequence"/>
</dbReference>
<dbReference type="RefSeq" id="WP_188563902.1">
    <property type="nucleotide sequence ID" value="NZ_BMGY01000081.1"/>
</dbReference>
<evidence type="ECO:0008006" key="3">
    <source>
        <dbReference type="Google" id="ProtNLM"/>
    </source>
</evidence>